<gene>
    <name evidence="1" type="ORF">A4E84_20415</name>
</gene>
<evidence type="ECO:0000313" key="1">
    <source>
        <dbReference type="EMBL" id="AMW11650.1"/>
    </source>
</evidence>
<name>A0A143C3A5_9ACTN</name>
<protein>
    <submittedName>
        <fullName evidence="1">Uncharacterized protein</fullName>
    </submittedName>
</protein>
<proteinExistence type="predicted"/>
<dbReference type="STRING" id="1783515.A4E84_20415"/>
<evidence type="ECO:0000313" key="2">
    <source>
        <dbReference type="Proteomes" id="UP000076096"/>
    </source>
</evidence>
<dbReference type="Proteomes" id="UP000076096">
    <property type="component" value="Chromosome"/>
</dbReference>
<organism evidence="1 2">
    <name type="scientific">Streptomyces qaidamensis</name>
    <dbReference type="NCBI Taxonomy" id="1783515"/>
    <lineage>
        <taxon>Bacteria</taxon>
        <taxon>Bacillati</taxon>
        <taxon>Actinomycetota</taxon>
        <taxon>Actinomycetes</taxon>
        <taxon>Kitasatosporales</taxon>
        <taxon>Streptomycetaceae</taxon>
        <taxon>Streptomyces</taxon>
        <taxon>Streptomyces aurantiacus group</taxon>
    </lineage>
</organism>
<keyword evidence="2" id="KW-1185">Reference proteome</keyword>
<dbReference type="AlphaFoldDB" id="A0A143C3A5"/>
<dbReference type="EMBL" id="CP015098">
    <property type="protein sequence ID" value="AMW11650.1"/>
    <property type="molecule type" value="Genomic_DNA"/>
</dbReference>
<accession>A0A143C3A5</accession>
<dbReference type="RefSeq" id="WP_062927964.1">
    <property type="nucleotide sequence ID" value="NZ_CP015098.1"/>
</dbReference>
<dbReference type="KEGG" id="stsi:A4E84_20415"/>
<reference evidence="2" key="1">
    <citation type="submission" date="2016-04" db="EMBL/GenBank/DDBJ databases">
        <authorList>
            <person name="Zhang B."/>
        </authorList>
    </citation>
    <scope>NUCLEOTIDE SEQUENCE [LARGE SCALE GENOMIC DNA]</scope>
    <source>
        <strain evidence="2">S10</strain>
    </source>
</reference>
<sequence length="178" mass="19664">MRHTDTVVPGTHAGRAREWISVTTVAVPTVWLATADGLVLLDLLAIELTVNGCRTDDWKLTGPEAAYAADVLLRLGTDRMRIAQLIGRDYRTLRNWFPTDETPLAEALPRIGKRSALQVAAESARPAARCGSYYGAQRHKRRKEPLCGPCRWAKNAANRHYRQHGTYVGAPEYIGAAS</sequence>